<dbReference type="Proteomes" id="UP001431783">
    <property type="component" value="Unassembled WGS sequence"/>
</dbReference>
<dbReference type="AlphaFoldDB" id="A0AAW1USE5"/>
<dbReference type="EMBL" id="JARQZJ010000086">
    <property type="protein sequence ID" value="KAK9882887.1"/>
    <property type="molecule type" value="Genomic_DNA"/>
</dbReference>
<reference evidence="1 2" key="1">
    <citation type="submission" date="2023-03" db="EMBL/GenBank/DDBJ databases">
        <title>Genome insight into feeding habits of ladybird beetles.</title>
        <authorList>
            <person name="Li H.-S."/>
            <person name="Huang Y.-H."/>
            <person name="Pang H."/>
        </authorList>
    </citation>
    <scope>NUCLEOTIDE SEQUENCE [LARGE SCALE GENOMIC DNA]</scope>
    <source>
        <strain evidence="1">SYSU_2023b</strain>
        <tissue evidence="1">Whole body</tissue>
    </source>
</reference>
<proteinExistence type="predicted"/>
<protein>
    <submittedName>
        <fullName evidence="1">Uncharacterized protein</fullName>
    </submittedName>
</protein>
<comment type="caution">
    <text evidence="1">The sequence shown here is derived from an EMBL/GenBank/DDBJ whole genome shotgun (WGS) entry which is preliminary data.</text>
</comment>
<accession>A0AAW1USE5</accession>
<evidence type="ECO:0000313" key="1">
    <source>
        <dbReference type="EMBL" id="KAK9882887.1"/>
    </source>
</evidence>
<organism evidence="1 2">
    <name type="scientific">Henosepilachna vigintioctopunctata</name>
    <dbReference type="NCBI Taxonomy" id="420089"/>
    <lineage>
        <taxon>Eukaryota</taxon>
        <taxon>Metazoa</taxon>
        <taxon>Ecdysozoa</taxon>
        <taxon>Arthropoda</taxon>
        <taxon>Hexapoda</taxon>
        <taxon>Insecta</taxon>
        <taxon>Pterygota</taxon>
        <taxon>Neoptera</taxon>
        <taxon>Endopterygota</taxon>
        <taxon>Coleoptera</taxon>
        <taxon>Polyphaga</taxon>
        <taxon>Cucujiformia</taxon>
        <taxon>Coccinelloidea</taxon>
        <taxon>Coccinellidae</taxon>
        <taxon>Epilachninae</taxon>
        <taxon>Epilachnini</taxon>
        <taxon>Henosepilachna</taxon>
    </lineage>
</organism>
<gene>
    <name evidence="1" type="ORF">WA026_023641</name>
</gene>
<keyword evidence="2" id="KW-1185">Reference proteome</keyword>
<name>A0AAW1USE5_9CUCU</name>
<sequence length="206" mass="24497">MVHESDRLSNVYSRGEKMLRYLHMESKYGQNDVAEMKRYSNDNRKLANQRNRRIYLIKCRCHNIVPKFLVKNMSNISFDSLNLRRNFKNILTSFYQKTVNISIADTIYEIKNLEKGLKIAGEIIMEFVPTDLWHIYSDKEKIRYEKLFTEIKSRNIEKFNTKFQIQQSNQNSNNTNEWIENLSNTEVPEYANEILKLGPKFAAPLK</sequence>
<evidence type="ECO:0000313" key="2">
    <source>
        <dbReference type="Proteomes" id="UP001431783"/>
    </source>
</evidence>